<protein>
    <submittedName>
        <fullName evidence="1">Uncharacterized protein</fullName>
    </submittedName>
</protein>
<sequence length="148" mass="15878">MSEITIPFSISEIIVAPEPTGRLRLSDDIQQTLSSIMGYDGQSRRPLRCSLSGSLDIRSSPVQTIVVLTADSAGWSWAGDNIETSEVLVRNRTGQAGVVYVAVDADAAAANSFVLSPGESIQIAVNNLSRLHLLISSDTEKADLIYTR</sequence>
<reference evidence="1" key="1">
    <citation type="journal article" date="2015" name="Nature">
        <title>Complex archaea that bridge the gap between prokaryotes and eukaryotes.</title>
        <authorList>
            <person name="Spang A."/>
            <person name="Saw J.H."/>
            <person name="Jorgensen S.L."/>
            <person name="Zaremba-Niedzwiedzka K."/>
            <person name="Martijn J."/>
            <person name="Lind A.E."/>
            <person name="van Eijk R."/>
            <person name="Schleper C."/>
            <person name="Guy L."/>
            <person name="Ettema T.J."/>
        </authorList>
    </citation>
    <scope>NUCLEOTIDE SEQUENCE</scope>
</reference>
<name>A0A0F9P498_9ZZZZ</name>
<accession>A0A0F9P498</accession>
<organism evidence="1">
    <name type="scientific">marine sediment metagenome</name>
    <dbReference type="NCBI Taxonomy" id="412755"/>
    <lineage>
        <taxon>unclassified sequences</taxon>
        <taxon>metagenomes</taxon>
        <taxon>ecological metagenomes</taxon>
    </lineage>
</organism>
<gene>
    <name evidence="1" type="ORF">LCGC14_0872320</name>
</gene>
<comment type="caution">
    <text evidence="1">The sequence shown here is derived from an EMBL/GenBank/DDBJ whole genome shotgun (WGS) entry which is preliminary data.</text>
</comment>
<evidence type="ECO:0000313" key="1">
    <source>
        <dbReference type="EMBL" id="KKN26665.1"/>
    </source>
</evidence>
<dbReference type="AlphaFoldDB" id="A0A0F9P498"/>
<dbReference type="EMBL" id="LAZR01002702">
    <property type="protein sequence ID" value="KKN26665.1"/>
    <property type="molecule type" value="Genomic_DNA"/>
</dbReference>
<proteinExistence type="predicted"/>